<dbReference type="EMBL" id="JBAFSM010000007">
    <property type="protein sequence ID" value="MEG3436509.1"/>
    <property type="molecule type" value="Genomic_DNA"/>
</dbReference>
<dbReference type="AlphaFoldDB" id="A0AAW9QUC6"/>
<gene>
    <name evidence="1" type="ORF">V0288_05205</name>
</gene>
<name>A0AAW9QUC6_9CHRO</name>
<comment type="caution">
    <text evidence="1">The sequence shown here is derived from an EMBL/GenBank/DDBJ whole genome shotgun (WGS) entry which is preliminary data.</text>
</comment>
<evidence type="ECO:0000313" key="2">
    <source>
        <dbReference type="Proteomes" id="UP001328733"/>
    </source>
</evidence>
<keyword evidence="2" id="KW-1185">Reference proteome</keyword>
<protein>
    <submittedName>
        <fullName evidence="1">Uncharacterized protein</fullName>
    </submittedName>
</protein>
<organism evidence="1 2">
    <name type="scientific">Pannus brasiliensis CCIBt3594</name>
    <dbReference type="NCBI Taxonomy" id="1427578"/>
    <lineage>
        <taxon>Bacteria</taxon>
        <taxon>Bacillati</taxon>
        <taxon>Cyanobacteriota</taxon>
        <taxon>Cyanophyceae</taxon>
        <taxon>Oscillatoriophycideae</taxon>
        <taxon>Chroococcales</taxon>
        <taxon>Microcystaceae</taxon>
        <taxon>Pannus</taxon>
    </lineage>
</organism>
<evidence type="ECO:0000313" key="1">
    <source>
        <dbReference type="EMBL" id="MEG3436509.1"/>
    </source>
</evidence>
<dbReference type="RefSeq" id="WP_332863967.1">
    <property type="nucleotide sequence ID" value="NZ_JBAFSM010000007.1"/>
</dbReference>
<dbReference type="Proteomes" id="UP001328733">
    <property type="component" value="Unassembled WGS sequence"/>
</dbReference>
<feature type="non-terminal residue" evidence="1">
    <location>
        <position position="158"/>
    </location>
</feature>
<accession>A0AAW9QUC6</accession>
<proteinExistence type="predicted"/>
<sequence length="158" mass="17653">MKLTARVSTLLKSHPIDSRSSPLPPGFEKVPLAAGESIDIERADEVRNGHYEVVLKTPVRNRSIWYAFKDHIALYGTLVTARFTMRLVRSLSLLEGEFTLSGHLTGNKTYTATSGAPGWQYPGAWKERGRGPIPPATDWKIDLPGYHLDTKGIEGWFF</sequence>
<reference evidence="1 2" key="1">
    <citation type="submission" date="2024-01" db="EMBL/GenBank/DDBJ databases">
        <title>Genomic insights into the taxonomy and metabolism of the cyanobacterium Pannus brasiliensis CCIBt3594.</title>
        <authorList>
            <person name="Machado M."/>
            <person name="Botero N.B."/>
            <person name="Andreote A.P.D."/>
            <person name="Feitosa A.M.T."/>
            <person name="Popin R."/>
            <person name="Sivonen K."/>
            <person name="Fiore M.F."/>
        </authorList>
    </citation>
    <scope>NUCLEOTIDE SEQUENCE [LARGE SCALE GENOMIC DNA]</scope>
    <source>
        <strain evidence="1 2">CCIBt3594</strain>
    </source>
</reference>